<dbReference type="Pfam" id="PF12698">
    <property type="entry name" value="ABC2_membrane_3"/>
    <property type="match status" value="1"/>
</dbReference>
<keyword evidence="3 5" id="KW-1133">Transmembrane helix</keyword>
<dbReference type="EMBL" id="CP023563">
    <property type="protein sequence ID" value="ATG50255.1"/>
    <property type="molecule type" value="Genomic_DNA"/>
</dbReference>
<comment type="subcellular location">
    <subcellularLocation>
        <location evidence="1">Membrane</location>
        <topology evidence="1">Multi-pass membrane protein</topology>
    </subcellularLocation>
</comment>
<feature type="transmembrane region" description="Helical" evidence="5">
    <location>
        <begin position="242"/>
        <end position="264"/>
    </location>
</feature>
<evidence type="ECO:0000256" key="1">
    <source>
        <dbReference type="ARBA" id="ARBA00004141"/>
    </source>
</evidence>
<dbReference type="PANTHER" id="PTHR43027">
    <property type="entry name" value="DOXORUBICIN RESISTANCE ABC TRANSPORTER PERMEASE PROTEIN DRRC-RELATED"/>
    <property type="match status" value="1"/>
</dbReference>
<dbReference type="KEGG" id="brz:CFK38_01005"/>
<dbReference type="InterPro" id="IPR013525">
    <property type="entry name" value="ABC2_TM"/>
</dbReference>
<evidence type="ECO:0000256" key="4">
    <source>
        <dbReference type="ARBA" id="ARBA00023136"/>
    </source>
</evidence>
<gene>
    <name evidence="7" type="ORF">CFK38_01005</name>
</gene>
<protein>
    <recommendedName>
        <fullName evidence="6">ABC-2 type transporter transmembrane domain-containing protein</fullName>
    </recommendedName>
</protein>
<keyword evidence="8" id="KW-1185">Reference proteome</keyword>
<feature type="transmembrane region" description="Helical" evidence="5">
    <location>
        <begin position="40"/>
        <end position="58"/>
    </location>
</feature>
<evidence type="ECO:0000313" key="8">
    <source>
        <dbReference type="Proteomes" id="UP000218165"/>
    </source>
</evidence>
<feature type="transmembrane region" description="Helical" evidence="5">
    <location>
        <begin position="149"/>
        <end position="169"/>
    </location>
</feature>
<dbReference type="AlphaFoldDB" id="A0A291GJ84"/>
<evidence type="ECO:0000259" key="6">
    <source>
        <dbReference type="Pfam" id="PF12698"/>
    </source>
</evidence>
<dbReference type="GO" id="GO:0016020">
    <property type="term" value="C:membrane"/>
    <property type="evidence" value="ECO:0007669"/>
    <property type="project" value="UniProtKB-SubCell"/>
</dbReference>
<evidence type="ECO:0000256" key="2">
    <source>
        <dbReference type="ARBA" id="ARBA00022692"/>
    </source>
</evidence>
<dbReference type="InterPro" id="IPR052902">
    <property type="entry name" value="ABC-2_transporter"/>
</dbReference>
<name>A0A291GJ84_9MICO</name>
<dbReference type="PANTHER" id="PTHR43027:SF2">
    <property type="entry name" value="TRANSPORT PERMEASE PROTEIN"/>
    <property type="match status" value="1"/>
</dbReference>
<evidence type="ECO:0000256" key="3">
    <source>
        <dbReference type="ARBA" id="ARBA00022989"/>
    </source>
</evidence>
<dbReference type="GO" id="GO:0140359">
    <property type="term" value="F:ABC-type transporter activity"/>
    <property type="evidence" value="ECO:0007669"/>
    <property type="project" value="InterPro"/>
</dbReference>
<evidence type="ECO:0000313" key="7">
    <source>
        <dbReference type="EMBL" id="ATG50255.1"/>
    </source>
</evidence>
<keyword evidence="4 5" id="KW-0472">Membrane</keyword>
<feature type="transmembrane region" description="Helical" evidence="5">
    <location>
        <begin position="113"/>
        <end position="137"/>
    </location>
</feature>
<sequence>MIMTATAFPRTVPTRTRRAPRLLGLAAAELSLLRRNRMQLITAIALPLLLPFCFLPLAQNGASGPALAAVLGTMLVTVMLFIVYYNLLCSYVARRQDLVLKRLRTGEASDATVLAATATPALLLTAVMLSLTMALSIPVLELPLPQNPLVLALGLGLGALMLVPLALVTANITRTVESAQITSLPAMAVLMIGAGGILPLELLPEWATRLIAFLPSAPITALVRLGWLGIDADGATVTGADAWLLLAGQTGILLGWALLGALFVREHFRWEPRR</sequence>
<feature type="transmembrane region" description="Helical" evidence="5">
    <location>
        <begin position="70"/>
        <end position="93"/>
    </location>
</feature>
<keyword evidence="2 5" id="KW-0812">Transmembrane</keyword>
<evidence type="ECO:0000256" key="5">
    <source>
        <dbReference type="SAM" id="Phobius"/>
    </source>
</evidence>
<reference evidence="8" key="1">
    <citation type="submission" date="2017-09" db="EMBL/GenBank/DDBJ databases">
        <title>Brachybacterium sp. VM2412.</title>
        <authorList>
            <person name="Tak E.J."/>
            <person name="Bae J.-W."/>
        </authorList>
    </citation>
    <scope>NUCLEOTIDE SEQUENCE [LARGE SCALE GENOMIC DNA]</scope>
    <source>
        <strain evidence="8">VM2412</strain>
    </source>
</reference>
<proteinExistence type="predicted"/>
<dbReference type="Proteomes" id="UP000218165">
    <property type="component" value="Chromosome"/>
</dbReference>
<feature type="transmembrane region" description="Helical" evidence="5">
    <location>
        <begin position="181"/>
        <end position="200"/>
    </location>
</feature>
<feature type="domain" description="ABC-2 type transporter transmembrane" evidence="6">
    <location>
        <begin position="68"/>
        <end position="238"/>
    </location>
</feature>
<organism evidence="7 8">
    <name type="scientific">Brachybacterium vulturis</name>
    <dbReference type="NCBI Taxonomy" id="2017484"/>
    <lineage>
        <taxon>Bacteria</taxon>
        <taxon>Bacillati</taxon>
        <taxon>Actinomycetota</taxon>
        <taxon>Actinomycetes</taxon>
        <taxon>Micrococcales</taxon>
        <taxon>Dermabacteraceae</taxon>
        <taxon>Brachybacterium</taxon>
    </lineage>
</organism>
<accession>A0A291GJ84</accession>